<reference evidence="1 2" key="1">
    <citation type="submission" date="2021-03" db="EMBL/GenBank/DDBJ databases">
        <title>Sequencing the genomes of 1000 actinobacteria strains.</title>
        <authorList>
            <person name="Klenk H.-P."/>
        </authorList>
    </citation>
    <scope>NUCLEOTIDE SEQUENCE [LARGE SCALE GENOMIC DNA]</scope>
    <source>
        <strain evidence="1 2">DSM 15454</strain>
    </source>
</reference>
<keyword evidence="2" id="KW-1185">Reference proteome</keyword>
<name>A0ABS4W842_9MICC</name>
<evidence type="ECO:0000313" key="2">
    <source>
        <dbReference type="Proteomes" id="UP000766570"/>
    </source>
</evidence>
<sequence>MKEPIVSSPRFRVRRIFIPDMHRSSAAVYEVEAVPRGASIPAFRLRTRFPADVMSVKREPGSKLGSSNLIDAQDAARIVEAADRSAGRRWPLWAIRAKSEEQGPWRGLDSDDADPLWPESDDAARADLMQCQWVAEWFSRLLGDSRVLDVYSLLGQGLAGPAMGRLIAVSIDRKLSVPRRYAVALDRMARRFGVAEGEVASLWALVPDSDGVSAWSGLLPVPRVRARWVGEGSEQMVEIEFTPIRASVPEWTVLKRCPSGWAPGPNEAHKLVGELLDRDFASTIINGIADDQFAPIHRWQSLYPQDELG</sequence>
<protein>
    <submittedName>
        <fullName evidence="1">Uncharacterized protein</fullName>
    </submittedName>
</protein>
<comment type="caution">
    <text evidence="1">The sequence shown here is derived from an EMBL/GenBank/DDBJ whole genome shotgun (WGS) entry which is preliminary data.</text>
</comment>
<dbReference type="Proteomes" id="UP000766570">
    <property type="component" value="Unassembled WGS sequence"/>
</dbReference>
<proteinExistence type="predicted"/>
<evidence type="ECO:0000313" key="1">
    <source>
        <dbReference type="EMBL" id="MBP2372358.1"/>
    </source>
</evidence>
<dbReference type="EMBL" id="JAGIOE010000001">
    <property type="protein sequence ID" value="MBP2372358.1"/>
    <property type="molecule type" value="Genomic_DNA"/>
</dbReference>
<organism evidence="1 2">
    <name type="scientific">Paeniglutamicibacter psychrophenolicus</name>
    <dbReference type="NCBI Taxonomy" id="257454"/>
    <lineage>
        <taxon>Bacteria</taxon>
        <taxon>Bacillati</taxon>
        <taxon>Actinomycetota</taxon>
        <taxon>Actinomycetes</taxon>
        <taxon>Micrococcales</taxon>
        <taxon>Micrococcaceae</taxon>
        <taxon>Paeniglutamicibacter</taxon>
    </lineage>
</organism>
<accession>A0ABS4W842</accession>
<gene>
    <name evidence="1" type="ORF">JOF46_000270</name>
</gene>